<proteinExistence type="predicted"/>
<keyword evidence="1" id="KW-0812">Transmembrane</keyword>
<evidence type="ECO:0000313" key="3">
    <source>
        <dbReference type="Proteomes" id="UP000215914"/>
    </source>
</evidence>
<keyword evidence="1" id="KW-0472">Membrane</keyword>
<feature type="transmembrane region" description="Helical" evidence="1">
    <location>
        <begin position="239"/>
        <end position="259"/>
    </location>
</feature>
<dbReference type="GO" id="GO:0016020">
    <property type="term" value="C:membrane"/>
    <property type="evidence" value="ECO:0000318"/>
    <property type="project" value="GO_Central"/>
</dbReference>
<dbReference type="Gramene" id="mRNA:HanXRQr2_Chr06g0262551">
    <property type="protein sequence ID" value="mRNA:HanXRQr2_Chr06g0262551"/>
    <property type="gene ID" value="HanXRQr2_Chr06g0262551"/>
</dbReference>
<sequence>MDTELTKQWSSDLKPQPGLGIFGLLRESFKTLKRNRKLMLPLLLHVFLFFSLLEFAQIYLLEPVGKDLASQLAEHPKLFEDFGNNMHRTDYRGALNDIREILLVKLFIFIFSSIISLVFFVATVSSSYEAYTAKAQDLTEMIMKIKKSWKKPIGISFYMILFTMGFIFGCFFYIGMVSILAGNSWASYMFYGVVFLSIVVLWIYGSALWMMSLVVSVLEDAGGLDAIFKARELMKGENVKASLLMVLYGVASSVVYWVTHAIISQTPEKWSEMKEVCDEKAAKSLYLPIAGDEV</sequence>
<feature type="transmembrane region" description="Helical" evidence="1">
    <location>
        <begin position="38"/>
        <end position="60"/>
    </location>
</feature>
<dbReference type="EMBL" id="MNCJ02000321">
    <property type="protein sequence ID" value="KAF5802696.1"/>
    <property type="molecule type" value="Genomic_DNA"/>
</dbReference>
<evidence type="ECO:0000313" key="2">
    <source>
        <dbReference type="EMBL" id="KAF5802696.1"/>
    </source>
</evidence>
<name>A0A9K3IU47_HELAN</name>
<reference evidence="2" key="2">
    <citation type="submission" date="2020-06" db="EMBL/GenBank/DDBJ databases">
        <title>Helianthus annuus Genome sequencing and assembly Release 2.</title>
        <authorList>
            <person name="Gouzy J."/>
            <person name="Langlade N."/>
            <person name="Munos S."/>
        </authorList>
    </citation>
    <scope>NUCLEOTIDE SEQUENCE</scope>
    <source>
        <tissue evidence="2">Leaves</tissue>
    </source>
</reference>
<evidence type="ECO:0000256" key="1">
    <source>
        <dbReference type="SAM" id="Phobius"/>
    </source>
</evidence>
<feature type="transmembrane region" description="Helical" evidence="1">
    <location>
        <begin position="106"/>
        <end position="131"/>
    </location>
</feature>
<dbReference type="PANTHER" id="PTHR33133">
    <property type="entry name" value="OS08G0107100 PROTEIN-RELATED"/>
    <property type="match status" value="1"/>
</dbReference>
<accession>A0A9K3IU47</accession>
<dbReference type="PANTHER" id="PTHR33133:SF39">
    <property type="entry name" value="ABC TRANSPORTER PERMEASE"/>
    <property type="match status" value="1"/>
</dbReference>
<feature type="transmembrane region" description="Helical" evidence="1">
    <location>
        <begin position="188"/>
        <end position="218"/>
    </location>
</feature>
<keyword evidence="3" id="KW-1185">Reference proteome</keyword>
<reference evidence="2" key="1">
    <citation type="journal article" date="2017" name="Nature">
        <title>The sunflower genome provides insights into oil metabolism, flowering and Asterid evolution.</title>
        <authorList>
            <person name="Badouin H."/>
            <person name="Gouzy J."/>
            <person name="Grassa C.J."/>
            <person name="Murat F."/>
            <person name="Staton S.E."/>
            <person name="Cottret L."/>
            <person name="Lelandais-Briere C."/>
            <person name="Owens G.L."/>
            <person name="Carrere S."/>
            <person name="Mayjonade B."/>
            <person name="Legrand L."/>
            <person name="Gill N."/>
            <person name="Kane N.C."/>
            <person name="Bowers J.E."/>
            <person name="Hubner S."/>
            <person name="Bellec A."/>
            <person name="Berard A."/>
            <person name="Berges H."/>
            <person name="Blanchet N."/>
            <person name="Boniface M.C."/>
            <person name="Brunel D."/>
            <person name="Catrice O."/>
            <person name="Chaidir N."/>
            <person name="Claudel C."/>
            <person name="Donnadieu C."/>
            <person name="Faraut T."/>
            <person name="Fievet G."/>
            <person name="Helmstetter N."/>
            <person name="King M."/>
            <person name="Knapp S.J."/>
            <person name="Lai Z."/>
            <person name="Le Paslier M.C."/>
            <person name="Lippi Y."/>
            <person name="Lorenzon L."/>
            <person name="Mandel J.R."/>
            <person name="Marage G."/>
            <person name="Marchand G."/>
            <person name="Marquand E."/>
            <person name="Bret-Mestries E."/>
            <person name="Morien E."/>
            <person name="Nambeesan S."/>
            <person name="Nguyen T."/>
            <person name="Pegot-Espagnet P."/>
            <person name="Pouilly N."/>
            <person name="Raftis F."/>
            <person name="Sallet E."/>
            <person name="Schiex T."/>
            <person name="Thomas J."/>
            <person name="Vandecasteele C."/>
            <person name="Vares D."/>
            <person name="Vear F."/>
            <person name="Vautrin S."/>
            <person name="Crespi M."/>
            <person name="Mangin B."/>
            <person name="Burke J.M."/>
            <person name="Salse J."/>
            <person name="Munos S."/>
            <person name="Vincourt P."/>
            <person name="Rieseberg L.H."/>
            <person name="Langlade N.B."/>
        </authorList>
    </citation>
    <scope>NUCLEOTIDE SEQUENCE</scope>
    <source>
        <tissue evidence="2">Leaves</tissue>
    </source>
</reference>
<dbReference type="AlphaFoldDB" id="A0A9K3IU47"/>
<comment type="caution">
    <text evidence="2">The sequence shown here is derived from an EMBL/GenBank/DDBJ whole genome shotgun (WGS) entry which is preliminary data.</text>
</comment>
<feature type="transmembrane region" description="Helical" evidence="1">
    <location>
        <begin position="152"/>
        <end position="176"/>
    </location>
</feature>
<keyword evidence="1" id="KW-1133">Transmembrane helix</keyword>
<protein>
    <submittedName>
        <fullName evidence="2">Uncharacterized protein</fullName>
    </submittedName>
</protein>
<gene>
    <name evidence="2" type="ORF">HanXRQr2_Chr06g0262551</name>
</gene>
<organism evidence="2 3">
    <name type="scientific">Helianthus annuus</name>
    <name type="common">Common sunflower</name>
    <dbReference type="NCBI Taxonomy" id="4232"/>
    <lineage>
        <taxon>Eukaryota</taxon>
        <taxon>Viridiplantae</taxon>
        <taxon>Streptophyta</taxon>
        <taxon>Embryophyta</taxon>
        <taxon>Tracheophyta</taxon>
        <taxon>Spermatophyta</taxon>
        <taxon>Magnoliopsida</taxon>
        <taxon>eudicotyledons</taxon>
        <taxon>Gunneridae</taxon>
        <taxon>Pentapetalae</taxon>
        <taxon>asterids</taxon>
        <taxon>campanulids</taxon>
        <taxon>Asterales</taxon>
        <taxon>Asteraceae</taxon>
        <taxon>Asteroideae</taxon>
        <taxon>Heliantheae alliance</taxon>
        <taxon>Heliantheae</taxon>
        <taxon>Helianthus</taxon>
    </lineage>
</organism>
<dbReference type="Proteomes" id="UP000215914">
    <property type="component" value="Unassembled WGS sequence"/>
</dbReference>